<dbReference type="AlphaFoldDB" id="A0AB39UMF6"/>
<keyword evidence="3" id="KW-1003">Cell membrane</keyword>
<feature type="transmembrane region" description="Helical" evidence="8">
    <location>
        <begin position="162"/>
        <end position="190"/>
    </location>
</feature>
<evidence type="ECO:0000256" key="1">
    <source>
        <dbReference type="ARBA" id="ARBA00004651"/>
    </source>
</evidence>
<feature type="transmembrane region" description="Helical" evidence="8">
    <location>
        <begin position="91"/>
        <end position="113"/>
    </location>
</feature>
<comment type="subcellular location">
    <subcellularLocation>
        <location evidence="1">Cell membrane</location>
        <topology evidence="1">Multi-pass membrane protein</topology>
    </subcellularLocation>
</comment>
<feature type="transmembrane region" description="Helical" evidence="8">
    <location>
        <begin position="304"/>
        <end position="322"/>
    </location>
</feature>
<feature type="transmembrane region" description="Helical" evidence="8">
    <location>
        <begin position="276"/>
        <end position="298"/>
    </location>
</feature>
<dbReference type="PANTHER" id="PTHR32196:SF21">
    <property type="entry name" value="ABC TRANSPORTER PERMEASE PROTEIN YPHD-RELATED"/>
    <property type="match status" value="1"/>
</dbReference>
<evidence type="ECO:0000256" key="3">
    <source>
        <dbReference type="ARBA" id="ARBA00022475"/>
    </source>
</evidence>
<keyword evidence="2" id="KW-0813">Transport</keyword>
<feature type="transmembrane region" description="Helical" evidence="8">
    <location>
        <begin position="37"/>
        <end position="58"/>
    </location>
</feature>
<dbReference type="EMBL" id="CP129682">
    <property type="protein sequence ID" value="XDS48920.1"/>
    <property type="molecule type" value="Genomic_DNA"/>
</dbReference>
<dbReference type="InterPro" id="IPR001851">
    <property type="entry name" value="ABC_transp_permease"/>
</dbReference>
<accession>A0AB39UMF6</accession>
<dbReference type="EMBL" id="CP129683">
    <property type="protein sequence ID" value="XDS50144.1"/>
    <property type="molecule type" value="Genomic_DNA"/>
</dbReference>
<dbReference type="GO" id="GO:0022857">
    <property type="term" value="F:transmembrane transporter activity"/>
    <property type="evidence" value="ECO:0007669"/>
    <property type="project" value="InterPro"/>
</dbReference>
<feature type="transmembrane region" description="Helical" evidence="8">
    <location>
        <begin position="120"/>
        <end position="142"/>
    </location>
</feature>
<evidence type="ECO:0000256" key="8">
    <source>
        <dbReference type="SAM" id="Phobius"/>
    </source>
</evidence>
<keyword evidence="5 8" id="KW-0812">Transmembrane</keyword>
<protein>
    <submittedName>
        <fullName evidence="11">ABC transporter permease</fullName>
    </submittedName>
</protein>
<dbReference type="CDD" id="cd06579">
    <property type="entry name" value="TM_PBP1_transp_AraH_like"/>
    <property type="match status" value="1"/>
</dbReference>
<organism evidence="11">
    <name type="scientific">Bifidobacterium fermentum</name>
    <dbReference type="NCBI Taxonomy" id="3059035"/>
    <lineage>
        <taxon>Bacteria</taxon>
        <taxon>Bacillati</taxon>
        <taxon>Actinomycetota</taxon>
        <taxon>Actinomycetes</taxon>
        <taxon>Bifidobacteriales</taxon>
        <taxon>Bifidobacteriaceae</taxon>
        <taxon>Bifidobacterium</taxon>
    </lineage>
</organism>
<evidence type="ECO:0000256" key="6">
    <source>
        <dbReference type="ARBA" id="ARBA00022989"/>
    </source>
</evidence>
<evidence type="ECO:0000313" key="9">
    <source>
        <dbReference type="EMBL" id="XDS46301.1"/>
    </source>
</evidence>
<dbReference type="KEGG" id="bfk:QN062_07005"/>
<sequence>MANVRTIVYKYGLLALFALIVIFFFAALPAFGTVQNLYVILQSVAVTAIVALGVTVSMTVGGFDLAVGSTVSLSVMIVAAAQIYYGLGVVWAVVLGLASGLLVGLTSGALIVFAKIPDMLATLGSMFVYSGLSLILTAGKSVSTGNGYNGQAARGNWDPKLLWIGGGTVLGVPFSIILALVTTIVVVLFLTRTRTGRILEAVGNNSRAARLAGVRIGRYRILAYMISGLLSALGGVVLVARVGRGDIDVGSSYLLEAVAATLIGYAVLGANRPNPLGTVIGALFVGVLVNGLTMFNVPYYTQDFIKGTLLVVALVVSFSKIFNTQQKED</sequence>
<dbReference type="RefSeq" id="WP_369341116.1">
    <property type="nucleotide sequence ID" value="NZ_CP129675.1"/>
</dbReference>
<feature type="transmembrane region" description="Helical" evidence="8">
    <location>
        <begin position="221"/>
        <end position="240"/>
    </location>
</feature>
<evidence type="ECO:0000256" key="4">
    <source>
        <dbReference type="ARBA" id="ARBA00022519"/>
    </source>
</evidence>
<evidence type="ECO:0000313" key="10">
    <source>
        <dbReference type="EMBL" id="XDS48920.1"/>
    </source>
</evidence>
<name>A0AB39UMF6_9BIFI</name>
<keyword evidence="6 8" id="KW-1133">Transmembrane helix</keyword>
<feature type="transmembrane region" description="Helical" evidence="8">
    <location>
        <begin position="65"/>
        <end position="85"/>
    </location>
</feature>
<gene>
    <name evidence="11" type="ORF">QN062_07005</name>
    <name evidence="10" type="ORF">QN216_01210</name>
    <name evidence="9" type="ORF">QN217_09245</name>
</gene>
<evidence type="ECO:0000313" key="11">
    <source>
        <dbReference type="EMBL" id="XDS50144.1"/>
    </source>
</evidence>
<dbReference type="Pfam" id="PF02653">
    <property type="entry name" value="BPD_transp_2"/>
    <property type="match status" value="1"/>
</dbReference>
<keyword evidence="4" id="KW-0997">Cell inner membrane</keyword>
<evidence type="ECO:0000256" key="5">
    <source>
        <dbReference type="ARBA" id="ARBA00022692"/>
    </source>
</evidence>
<dbReference type="GO" id="GO:0005886">
    <property type="term" value="C:plasma membrane"/>
    <property type="evidence" value="ECO:0007669"/>
    <property type="project" value="UniProtKB-SubCell"/>
</dbReference>
<dbReference type="PANTHER" id="PTHR32196">
    <property type="entry name" value="ABC TRANSPORTER PERMEASE PROTEIN YPHD-RELATED-RELATED"/>
    <property type="match status" value="1"/>
</dbReference>
<feature type="transmembrane region" description="Helical" evidence="8">
    <location>
        <begin position="12"/>
        <end position="31"/>
    </location>
</feature>
<evidence type="ECO:0000256" key="7">
    <source>
        <dbReference type="ARBA" id="ARBA00023136"/>
    </source>
</evidence>
<reference evidence="11" key="1">
    <citation type="submission" date="2023-07" db="EMBL/GenBank/DDBJ databases">
        <title>Bifidobacterium aquikefiriaerophilum sp. nov. and Bifidobacterium eccum sp. nov., isolated from water kefir.</title>
        <authorList>
            <person name="Breselge S."/>
            <person name="Bellassi P."/>
            <person name="Barcenilla C."/>
            <person name="Alvarez-Ordonez A."/>
            <person name="Morelli L."/>
            <person name="Cotter P.D."/>
        </authorList>
    </citation>
    <scope>NUCLEOTIDE SEQUENCE</scope>
    <source>
        <strain evidence="11">WK012_4_13</strain>
        <strain evidence="10">WK013_4_14</strain>
        <strain evidence="9">WK048_4_13</strain>
    </source>
</reference>
<keyword evidence="7 8" id="KW-0472">Membrane</keyword>
<proteinExistence type="predicted"/>
<feature type="transmembrane region" description="Helical" evidence="8">
    <location>
        <begin position="252"/>
        <end position="269"/>
    </location>
</feature>
<evidence type="ECO:0000256" key="2">
    <source>
        <dbReference type="ARBA" id="ARBA00022448"/>
    </source>
</evidence>
<dbReference type="EMBL" id="CP129675">
    <property type="protein sequence ID" value="XDS46301.1"/>
    <property type="molecule type" value="Genomic_DNA"/>
</dbReference>